<evidence type="ECO:0000256" key="11">
    <source>
        <dbReference type="SAM" id="SignalP"/>
    </source>
</evidence>
<keyword evidence="3 10" id="KW-0812">Transmembrane</keyword>
<feature type="chain" id="PRO_5010981084" description="BOS complex subunit NCLN" evidence="11">
    <location>
        <begin position="27"/>
        <end position="518"/>
    </location>
</feature>
<feature type="domain" description="Peptidase M28" evidence="12">
    <location>
        <begin position="202"/>
        <end position="325"/>
    </location>
</feature>
<dbReference type="Proteomes" id="UP000015101">
    <property type="component" value="Unassembled WGS sequence"/>
</dbReference>
<dbReference type="Gene3D" id="3.40.630.10">
    <property type="entry name" value="Zn peptidases"/>
    <property type="match status" value="1"/>
</dbReference>
<evidence type="ECO:0000313" key="14">
    <source>
        <dbReference type="EnsemblMetazoa" id="HelroP71336"/>
    </source>
</evidence>
<reference evidence="13 15" key="2">
    <citation type="journal article" date="2013" name="Nature">
        <title>Insights into bilaterian evolution from three spiralian genomes.</title>
        <authorList>
            <person name="Simakov O."/>
            <person name="Marletaz F."/>
            <person name="Cho S.J."/>
            <person name="Edsinger-Gonzales E."/>
            <person name="Havlak P."/>
            <person name="Hellsten U."/>
            <person name="Kuo D.H."/>
            <person name="Larsson T."/>
            <person name="Lv J."/>
            <person name="Arendt D."/>
            <person name="Savage R."/>
            <person name="Osoegawa K."/>
            <person name="de Jong P."/>
            <person name="Grimwood J."/>
            <person name="Chapman J.A."/>
            <person name="Shapiro H."/>
            <person name="Aerts A."/>
            <person name="Otillar R.P."/>
            <person name="Terry A.Y."/>
            <person name="Boore J.L."/>
            <person name="Grigoriev I.V."/>
            <person name="Lindberg D.R."/>
            <person name="Seaver E.C."/>
            <person name="Weisblat D.A."/>
            <person name="Putnam N.H."/>
            <person name="Rokhsar D.S."/>
        </authorList>
    </citation>
    <scope>NUCLEOTIDE SEQUENCE</scope>
</reference>
<dbReference type="GO" id="GO:0009966">
    <property type="term" value="P:regulation of signal transduction"/>
    <property type="evidence" value="ECO:0000318"/>
    <property type="project" value="GO_Central"/>
</dbReference>
<accession>T1G0J8</accession>
<dbReference type="KEGG" id="hro:HELRODRAFT_71336"/>
<keyword evidence="7 10" id="KW-0472">Membrane</keyword>
<evidence type="ECO:0000256" key="9">
    <source>
        <dbReference type="ARBA" id="ARBA00034873"/>
    </source>
</evidence>
<dbReference type="EMBL" id="KB095812">
    <property type="protein sequence ID" value="ESO11566.1"/>
    <property type="molecule type" value="Genomic_DNA"/>
</dbReference>
<keyword evidence="5" id="KW-0256">Endoplasmic reticulum</keyword>
<dbReference type="GO" id="GO:0005789">
    <property type="term" value="C:endoplasmic reticulum membrane"/>
    <property type="evidence" value="ECO:0000318"/>
    <property type="project" value="GO_Central"/>
</dbReference>
<reference evidence="15" key="1">
    <citation type="submission" date="2012-12" db="EMBL/GenBank/DDBJ databases">
        <authorList>
            <person name="Hellsten U."/>
            <person name="Grimwood J."/>
            <person name="Chapman J.A."/>
            <person name="Shapiro H."/>
            <person name="Aerts A."/>
            <person name="Otillar R.P."/>
            <person name="Terry A.Y."/>
            <person name="Boore J.L."/>
            <person name="Simakov O."/>
            <person name="Marletaz F."/>
            <person name="Cho S.-J."/>
            <person name="Edsinger-Gonzales E."/>
            <person name="Havlak P."/>
            <person name="Kuo D.-H."/>
            <person name="Larsson T."/>
            <person name="Lv J."/>
            <person name="Arendt D."/>
            <person name="Savage R."/>
            <person name="Osoegawa K."/>
            <person name="de Jong P."/>
            <person name="Lindberg D.R."/>
            <person name="Seaver E.C."/>
            <person name="Weisblat D.A."/>
            <person name="Putnam N.H."/>
            <person name="Grigoriev I.V."/>
            <person name="Rokhsar D.S."/>
        </authorList>
    </citation>
    <scope>NUCLEOTIDE SEQUENCE</scope>
</reference>
<dbReference type="AlphaFoldDB" id="T1G0J8"/>
<feature type="signal peptide" evidence="11">
    <location>
        <begin position="1"/>
        <end position="26"/>
    </location>
</feature>
<dbReference type="PANTHER" id="PTHR31826">
    <property type="entry name" value="NICALIN"/>
    <property type="match status" value="1"/>
</dbReference>
<evidence type="ECO:0000313" key="15">
    <source>
        <dbReference type="Proteomes" id="UP000015101"/>
    </source>
</evidence>
<keyword evidence="15" id="KW-1185">Reference proteome</keyword>
<evidence type="ECO:0000256" key="7">
    <source>
        <dbReference type="ARBA" id="ARBA00023136"/>
    </source>
</evidence>
<name>T1G0J8_HELRO</name>
<dbReference type="EnsemblMetazoa" id="HelroT71336">
    <property type="protein sequence ID" value="HelroP71336"/>
    <property type="gene ID" value="HelroG71336"/>
</dbReference>
<reference evidence="14" key="3">
    <citation type="submission" date="2015-06" db="UniProtKB">
        <authorList>
            <consortium name="EnsemblMetazoa"/>
        </authorList>
    </citation>
    <scope>IDENTIFICATION</scope>
</reference>
<dbReference type="EMBL" id="AMQM01002465">
    <property type="status" value="NOT_ANNOTATED_CDS"/>
    <property type="molecule type" value="Genomic_DNA"/>
</dbReference>
<comment type="subcellular location">
    <subcellularLocation>
        <location evidence="1">Endoplasmic reticulum membrane</location>
        <topology evidence="1">Single-pass membrane protein</topology>
    </subcellularLocation>
</comment>
<dbReference type="FunCoup" id="T1G0J8">
    <property type="interactions" value="1807"/>
</dbReference>
<evidence type="ECO:0000256" key="6">
    <source>
        <dbReference type="ARBA" id="ARBA00022989"/>
    </source>
</evidence>
<evidence type="ECO:0000313" key="13">
    <source>
        <dbReference type="EMBL" id="ESO11566.1"/>
    </source>
</evidence>
<dbReference type="OMA" id="WSTSRHC"/>
<evidence type="ECO:0000259" key="12">
    <source>
        <dbReference type="Pfam" id="PF04389"/>
    </source>
</evidence>
<protein>
    <recommendedName>
        <fullName evidence="9">BOS complex subunit NCLN</fullName>
    </recommendedName>
</protein>
<sequence length="518" mass="58274">MFRNSFPFSFLFFVPILFLISPVCPASDFAVYRMQQFDLQGVSHGCRNAIINVEARPITASVYTRKCVVSKLKELAFSKYKEILQQNANGLLVLLPRTFDQISREDEEHLIELEHQLLSDETQLPVYFAYEDDKLLNIYEDLKSFGNADSAESALEAIVRSSNLYGFQFIINGPQSKALNDFEIVNLQGKLIGHGLEEQLPTVLVVAYYDAIGVAPSLARGSNSNGSGVVAILELIRLFSKLYSHSKSHPKMNLQFLLTGAGKLNYQGTKRWLEDHSEGLFVCMFLSQFKAVICIDSIGSGPGLFAHVSKPPKEGSFADLIIKVCFAARLFEMIHKKINLAERHLSWEHERFSINKLYAFTVSSFKSPRDMRLRSITDTMDKLDVEGLSRNIRIIADGLAGQIFNLSNPGSDIFVDHLSVNKELVSSWLEHISSVPRSAQLLKKDSPLISTFEGWFSKHLRSVKRHTFKADKREPEFVFYTGAEYSLGVYSVKPAVFDLILAVGIALYLGLLYLISQV</sequence>
<dbReference type="CDD" id="cd03882">
    <property type="entry name" value="M28_nicalin_like"/>
    <property type="match status" value="1"/>
</dbReference>
<evidence type="ECO:0000256" key="5">
    <source>
        <dbReference type="ARBA" id="ARBA00022824"/>
    </source>
</evidence>
<evidence type="ECO:0000256" key="8">
    <source>
        <dbReference type="ARBA" id="ARBA00023180"/>
    </source>
</evidence>
<feature type="transmembrane region" description="Helical" evidence="10">
    <location>
        <begin position="495"/>
        <end position="515"/>
    </location>
</feature>
<dbReference type="RefSeq" id="XP_009010054.1">
    <property type="nucleotide sequence ID" value="XM_009011806.1"/>
</dbReference>
<gene>
    <name evidence="14" type="primary">20214596</name>
    <name evidence="13" type="ORF">HELRODRAFT_71336</name>
</gene>
<evidence type="ECO:0000256" key="10">
    <source>
        <dbReference type="SAM" id="Phobius"/>
    </source>
</evidence>
<organism evidence="14 15">
    <name type="scientific">Helobdella robusta</name>
    <name type="common">Californian leech</name>
    <dbReference type="NCBI Taxonomy" id="6412"/>
    <lineage>
        <taxon>Eukaryota</taxon>
        <taxon>Metazoa</taxon>
        <taxon>Spiralia</taxon>
        <taxon>Lophotrochozoa</taxon>
        <taxon>Annelida</taxon>
        <taxon>Clitellata</taxon>
        <taxon>Hirudinea</taxon>
        <taxon>Rhynchobdellida</taxon>
        <taxon>Glossiphoniidae</taxon>
        <taxon>Helobdella</taxon>
    </lineage>
</organism>
<proteinExistence type="inferred from homology"/>
<keyword evidence="4 11" id="KW-0732">Signal</keyword>
<keyword evidence="6 10" id="KW-1133">Transmembrane helix</keyword>
<dbReference type="InParanoid" id="T1G0J8"/>
<dbReference type="SUPFAM" id="SSF53187">
    <property type="entry name" value="Zn-dependent exopeptidases"/>
    <property type="match status" value="1"/>
</dbReference>
<evidence type="ECO:0000256" key="4">
    <source>
        <dbReference type="ARBA" id="ARBA00022729"/>
    </source>
</evidence>
<dbReference type="STRING" id="6412.T1G0J8"/>
<dbReference type="Pfam" id="PF04389">
    <property type="entry name" value="Peptidase_M28"/>
    <property type="match status" value="1"/>
</dbReference>
<keyword evidence="8" id="KW-0325">Glycoprotein</keyword>
<evidence type="ECO:0000256" key="2">
    <source>
        <dbReference type="ARBA" id="ARBA00007717"/>
    </source>
</evidence>
<dbReference type="eggNOG" id="KOG2526">
    <property type="taxonomic scope" value="Eukaryota"/>
</dbReference>
<dbReference type="HOGENOM" id="CLU_034102_2_0_1"/>
<dbReference type="FunFam" id="3.40.630.10:FF:000115">
    <property type="entry name" value="Nicalin-1"/>
    <property type="match status" value="1"/>
</dbReference>
<evidence type="ECO:0000256" key="1">
    <source>
        <dbReference type="ARBA" id="ARBA00004389"/>
    </source>
</evidence>
<dbReference type="InterPro" id="IPR007484">
    <property type="entry name" value="Peptidase_M28"/>
</dbReference>
<dbReference type="InterPro" id="IPR016574">
    <property type="entry name" value="Nicalin"/>
</dbReference>
<dbReference type="GeneID" id="20214596"/>
<evidence type="ECO:0000256" key="3">
    <source>
        <dbReference type="ARBA" id="ARBA00022692"/>
    </source>
</evidence>
<comment type="similarity">
    <text evidence="2">Belongs to the nicastrin family.</text>
</comment>
<dbReference type="CTD" id="20214596"/>
<dbReference type="OrthoDB" id="5913609at2759"/>